<dbReference type="KEGG" id="ral:Rumal_0400"/>
<proteinExistence type="predicted"/>
<reference evidence="2 3" key="1">
    <citation type="journal article" date="2011" name="J. Bacteriol.">
        <title>Complete genome of the cellulolytic ruminal bacterium Ruminococcus albus 7.</title>
        <authorList>
            <person name="Suen G."/>
            <person name="Stevenson D.M."/>
            <person name="Bruce D.C."/>
            <person name="Chertkov O."/>
            <person name="Copeland A."/>
            <person name="Cheng J.F."/>
            <person name="Detter C."/>
            <person name="Detter J.C."/>
            <person name="Goodwin L.A."/>
            <person name="Han C.S."/>
            <person name="Hauser L.J."/>
            <person name="Ivanova N.N."/>
            <person name="Kyrpides N.C."/>
            <person name="Land M.L."/>
            <person name="Lapidus A."/>
            <person name="Lucas S."/>
            <person name="Ovchinnikova G."/>
            <person name="Pitluck S."/>
            <person name="Tapia R."/>
            <person name="Woyke T."/>
            <person name="Boyum J."/>
            <person name="Mead D."/>
            <person name="Weimer P.J."/>
        </authorList>
    </citation>
    <scope>NUCLEOTIDE SEQUENCE [LARGE SCALE GENOMIC DNA]</scope>
    <source>
        <strain evidence="3">ATCC 27210 / DSM 20455 / JCM 14654 / NCDO 2250 / 7</strain>
    </source>
</reference>
<sequence>MKKVAVVVCPNIRNFGSVLQSYATQKAVARLGYDNEYIKYVKTKKTAYKYLIQLLIPSIMAERWSFVKRKLFQRKHKDFISRRNKAFDRFVEKYMTASTKYVGYDALRRAAGKYDMAVLGSDQVWNPINSGSDFYTLNWLNDSTKRVAYAPSFGVSEVPSLLRGHYKKFLSKFDHISVREKRGQVIVDDLIGKKVPVVCDPTLLFKSEDWDDILPEKPVAEGKYIFCYFLGNRKEPRECVLKLAKKTGLPIVMMPFFGEISELDNKLNAKFVDDPDPSHFVSAIKNAEYVCTDSYHGTVFSIIYHKRVLVFRRHSADSSKNTFSRLESLLSIAGMKDRVVNDVWEDRFLTDTINYDEVTANIDKLRNYSWNYLSDSLKN</sequence>
<name>E6UEK0_RUMA7</name>
<gene>
    <name evidence="2" type="ordered locus">Rumal_0400</name>
</gene>
<dbReference type="Proteomes" id="UP000006919">
    <property type="component" value="Chromosome"/>
</dbReference>
<protein>
    <recommendedName>
        <fullName evidence="1">Polysaccharide pyruvyl transferase domain-containing protein</fullName>
    </recommendedName>
</protein>
<evidence type="ECO:0000259" key="1">
    <source>
        <dbReference type="Pfam" id="PF04230"/>
    </source>
</evidence>
<evidence type="ECO:0000313" key="2">
    <source>
        <dbReference type="EMBL" id="ADU20955.1"/>
    </source>
</evidence>
<dbReference type="HOGENOM" id="CLU_025617_1_0_9"/>
<dbReference type="InterPro" id="IPR007345">
    <property type="entry name" value="Polysacch_pyruvyl_Trfase"/>
</dbReference>
<dbReference type="eggNOG" id="COG1143">
    <property type="taxonomic scope" value="Bacteria"/>
</dbReference>
<organism evidence="2 3">
    <name type="scientific">Ruminococcus albus (strain ATCC 27210 / DSM 20455 / JCM 14654 / NCDO 2250 / 7)</name>
    <dbReference type="NCBI Taxonomy" id="697329"/>
    <lineage>
        <taxon>Bacteria</taxon>
        <taxon>Bacillati</taxon>
        <taxon>Bacillota</taxon>
        <taxon>Clostridia</taxon>
        <taxon>Eubacteriales</taxon>
        <taxon>Oscillospiraceae</taxon>
        <taxon>Ruminococcus</taxon>
    </lineage>
</organism>
<dbReference type="OrthoDB" id="430408at2"/>
<dbReference type="STRING" id="697329.Rumal_0400"/>
<evidence type="ECO:0000313" key="3">
    <source>
        <dbReference type="Proteomes" id="UP000006919"/>
    </source>
</evidence>
<accession>E6UEK0</accession>
<dbReference type="AlphaFoldDB" id="E6UEK0"/>
<dbReference type="EMBL" id="CP002403">
    <property type="protein sequence ID" value="ADU20955.1"/>
    <property type="molecule type" value="Genomic_DNA"/>
</dbReference>
<dbReference type="RefSeq" id="WP_013497147.1">
    <property type="nucleotide sequence ID" value="NC_014833.1"/>
</dbReference>
<feature type="domain" description="Polysaccharide pyruvyl transferase" evidence="1">
    <location>
        <begin position="14"/>
        <end position="314"/>
    </location>
</feature>
<dbReference type="Pfam" id="PF04230">
    <property type="entry name" value="PS_pyruv_trans"/>
    <property type="match status" value="1"/>
</dbReference>